<evidence type="ECO:0000313" key="5">
    <source>
        <dbReference type="EMBL" id="TXB68935.1"/>
    </source>
</evidence>
<dbReference type="Pfam" id="PF00583">
    <property type="entry name" value="Acetyltransf_1"/>
    <property type="match status" value="1"/>
</dbReference>
<feature type="domain" description="N-acetyltransferase" evidence="4">
    <location>
        <begin position="2"/>
        <end position="146"/>
    </location>
</feature>
<keyword evidence="2 5" id="KW-0808">Transferase</keyword>
<sequence>MTTIRPAERTDLPAIHQLVRALARYEKAEGEFVATLEDYYAHFDEGVFQALVAEQNGSIAGMALYYMTYSTWKGKMLYLEDFVVAEPFRRQGIGGQLFDAFLSEARRRGCALAKWQVLDWNAPAVEFYKKKGAIIEQGWWNGKIFL</sequence>
<evidence type="ECO:0000256" key="2">
    <source>
        <dbReference type="ARBA" id="ARBA00022679"/>
    </source>
</evidence>
<evidence type="ECO:0000259" key="4">
    <source>
        <dbReference type="PROSITE" id="PS51186"/>
    </source>
</evidence>
<dbReference type="OrthoDB" id="9805924at2"/>
<comment type="caution">
    <text evidence="5">The sequence shown here is derived from an EMBL/GenBank/DDBJ whole genome shotgun (WGS) entry which is preliminary data.</text>
</comment>
<evidence type="ECO:0000256" key="3">
    <source>
        <dbReference type="ARBA" id="ARBA00023315"/>
    </source>
</evidence>
<evidence type="ECO:0000313" key="6">
    <source>
        <dbReference type="Proteomes" id="UP000321580"/>
    </source>
</evidence>
<dbReference type="PANTHER" id="PTHR10545">
    <property type="entry name" value="DIAMINE N-ACETYLTRANSFERASE"/>
    <property type="match status" value="1"/>
</dbReference>
<dbReference type="PANTHER" id="PTHR10545:SF29">
    <property type="entry name" value="GH14572P-RELATED"/>
    <property type="match status" value="1"/>
</dbReference>
<dbReference type="AlphaFoldDB" id="A0A5C6S391"/>
<name>A0A5C6S391_9BACT</name>
<reference evidence="5 6" key="1">
    <citation type="submission" date="2019-08" db="EMBL/GenBank/DDBJ databases">
        <title>Genome of Phaeodactylibacter luteus.</title>
        <authorList>
            <person name="Bowman J.P."/>
        </authorList>
    </citation>
    <scope>NUCLEOTIDE SEQUENCE [LARGE SCALE GENOMIC DNA]</scope>
    <source>
        <strain evidence="5 6">KCTC 42180</strain>
    </source>
</reference>
<dbReference type="InterPro" id="IPR051016">
    <property type="entry name" value="Diverse_Substrate_AcTransf"/>
</dbReference>
<keyword evidence="6" id="KW-1185">Reference proteome</keyword>
<dbReference type="PROSITE" id="PS51186">
    <property type="entry name" value="GNAT"/>
    <property type="match status" value="1"/>
</dbReference>
<dbReference type="Gene3D" id="3.40.630.30">
    <property type="match status" value="1"/>
</dbReference>
<dbReference type="SUPFAM" id="SSF55729">
    <property type="entry name" value="Acyl-CoA N-acyltransferases (Nat)"/>
    <property type="match status" value="1"/>
</dbReference>
<organism evidence="5 6">
    <name type="scientific">Phaeodactylibacter luteus</name>
    <dbReference type="NCBI Taxonomy" id="1564516"/>
    <lineage>
        <taxon>Bacteria</taxon>
        <taxon>Pseudomonadati</taxon>
        <taxon>Bacteroidota</taxon>
        <taxon>Saprospiria</taxon>
        <taxon>Saprospirales</taxon>
        <taxon>Haliscomenobacteraceae</taxon>
        <taxon>Phaeodactylibacter</taxon>
    </lineage>
</organism>
<dbReference type="CDD" id="cd04301">
    <property type="entry name" value="NAT_SF"/>
    <property type="match status" value="1"/>
</dbReference>
<keyword evidence="3" id="KW-0012">Acyltransferase</keyword>
<protein>
    <submittedName>
        <fullName evidence="5">GNAT family N-acetyltransferase</fullName>
    </submittedName>
</protein>
<comment type="similarity">
    <text evidence="1">Belongs to the acetyltransferase family.</text>
</comment>
<dbReference type="InterPro" id="IPR000182">
    <property type="entry name" value="GNAT_dom"/>
</dbReference>
<dbReference type="EMBL" id="VOOR01000003">
    <property type="protein sequence ID" value="TXB68935.1"/>
    <property type="molecule type" value="Genomic_DNA"/>
</dbReference>
<dbReference type="GO" id="GO:0008080">
    <property type="term" value="F:N-acetyltransferase activity"/>
    <property type="evidence" value="ECO:0007669"/>
    <property type="project" value="UniProtKB-ARBA"/>
</dbReference>
<gene>
    <name evidence="5" type="ORF">FRY97_02380</name>
</gene>
<accession>A0A5C6S391</accession>
<dbReference type="Proteomes" id="UP000321580">
    <property type="component" value="Unassembled WGS sequence"/>
</dbReference>
<dbReference type="RefSeq" id="WP_147165822.1">
    <property type="nucleotide sequence ID" value="NZ_VOOR01000003.1"/>
</dbReference>
<dbReference type="FunFam" id="3.40.630.30:FF:000064">
    <property type="entry name" value="GNAT family acetyltransferase"/>
    <property type="match status" value="1"/>
</dbReference>
<proteinExistence type="inferred from homology"/>
<dbReference type="InterPro" id="IPR016181">
    <property type="entry name" value="Acyl_CoA_acyltransferase"/>
</dbReference>
<evidence type="ECO:0000256" key="1">
    <source>
        <dbReference type="ARBA" id="ARBA00008694"/>
    </source>
</evidence>